<dbReference type="RefSeq" id="WP_019940158.1">
    <property type="nucleotide sequence ID" value="NZ_BMLI01000002.1"/>
</dbReference>
<dbReference type="InterPro" id="IPR036942">
    <property type="entry name" value="Beta-barrel_TonB_sf"/>
</dbReference>
<keyword evidence="4" id="KW-0732">Signal</keyword>
<proteinExistence type="predicted"/>
<dbReference type="SUPFAM" id="SSF56935">
    <property type="entry name" value="Porins"/>
    <property type="match status" value="1"/>
</dbReference>
<gene>
    <name evidence="5" type="ORF">GCM10010967_35650</name>
</gene>
<evidence type="ECO:0000256" key="1">
    <source>
        <dbReference type="ARBA" id="ARBA00004442"/>
    </source>
</evidence>
<organism evidence="5 6">
    <name type="scientific">Dyadobacter beijingensis</name>
    <dbReference type="NCBI Taxonomy" id="365489"/>
    <lineage>
        <taxon>Bacteria</taxon>
        <taxon>Pseudomonadati</taxon>
        <taxon>Bacteroidota</taxon>
        <taxon>Cytophagia</taxon>
        <taxon>Cytophagales</taxon>
        <taxon>Spirosomataceae</taxon>
        <taxon>Dyadobacter</taxon>
    </lineage>
</organism>
<evidence type="ECO:0000256" key="2">
    <source>
        <dbReference type="ARBA" id="ARBA00023136"/>
    </source>
</evidence>
<comment type="subcellular location">
    <subcellularLocation>
        <location evidence="1">Cell outer membrane</location>
    </subcellularLocation>
</comment>
<evidence type="ECO:0000256" key="3">
    <source>
        <dbReference type="ARBA" id="ARBA00023237"/>
    </source>
</evidence>
<dbReference type="Gene3D" id="2.40.170.20">
    <property type="entry name" value="TonB-dependent receptor, beta-barrel domain"/>
    <property type="match status" value="1"/>
</dbReference>
<evidence type="ECO:0000256" key="4">
    <source>
        <dbReference type="SAM" id="SignalP"/>
    </source>
</evidence>
<dbReference type="Proteomes" id="UP000632339">
    <property type="component" value="Unassembled WGS sequence"/>
</dbReference>
<keyword evidence="5" id="KW-0675">Receptor</keyword>
<evidence type="ECO:0000313" key="6">
    <source>
        <dbReference type="Proteomes" id="UP000632339"/>
    </source>
</evidence>
<reference evidence="6" key="1">
    <citation type="journal article" date="2019" name="Int. J. Syst. Evol. Microbiol.">
        <title>The Global Catalogue of Microorganisms (GCM) 10K type strain sequencing project: providing services to taxonomists for standard genome sequencing and annotation.</title>
        <authorList>
            <consortium name="The Broad Institute Genomics Platform"/>
            <consortium name="The Broad Institute Genome Sequencing Center for Infectious Disease"/>
            <person name="Wu L."/>
            <person name="Ma J."/>
        </authorList>
    </citation>
    <scope>NUCLEOTIDE SEQUENCE [LARGE SCALE GENOMIC DNA]</scope>
    <source>
        <strain evidence="6">CGMCC 1.6375</strain>
    </source>
</reference>
<dbReference type="SUPFAM" id="SSF49464">
    <property type="entry name" value="Carboxypeptidase regulatory domain-like"/>
    <property type="match status" value="1"/>
</dbReference>
<dbReference type="EMBL" id="BMLI01000002">
    <property type="protein sequence ID" value="GGM98647.1"/>
    <property type="molecule type" value="Genomic_DNA"/>
</dbReference>
<name>A0ABQ2I4Q2_9BACT</name>
<comment type="caution">
    <text evidence="5">The sequence shown here is derived from an EMBL/GenBank/DDBJ whole genome shotgun (WGS) entry which is preliminary data.</text>
</comment>
<accession>A0ABQ2I4Q2</accession>
<keyword evidence="6" id="KW-1185">Reference proteome</keyword>
<dbReference type="Gene3D" id="2.60.40.1120">
    <property type="entry name" value="Carboxypeptidase-like, regulatory domain"/>
    <property type="match status" value="1"/>
</dbReference>
<sequence length="721" mass="79463">MKATFTIIILLISNLTFAQTKVSGKVTDAKGNGLPGVNVYLKGTYDGTSTDSQGAYAFETEEKGAQLLTVQALGFKTQDLALQCEGKALTADVKLAERINVLTAVTITAGAMEASDEKKSVVLKPLDIVTTSGAMGDITAALLTLPGTSTVGNDGRLFVRGGDASETAIFIDGMQVGNAFGSTASNVPTRTRFSPNLFKGSFFSTGGYSAEYGQALSSALALNTLDLPLRNQGDLSVMTPGGGYTQTLTGKTQALTASANYYNLAPYQSMIKQHFDWEQAPESWDSEISLRRKWGNAAKSSAGMLKAYFHTEGNRMAIWQKIPGDDGRGDRVQLRNNYAYGNVSFRQSNGEGWLLYGGAAFSHNKDAWKLNLDPMRQVTTLAHAKMVAVKDFSPRFSLKNGVEWYIKGYSEELTGQNLRRDFTDHQLNHFVEGSYYFSNRLVMVGGLRTGYSSLARQAWADPRFSMAYKFENEGQVSFAAGQFHQLADEKTRIHDPGLKNTSATHYILNYFIVSNNRTLRAEAFYKDYNHLVTWQGTAIRPENIARNGSGYASGFDLFYRDKKTFKSIDFWITYSFVDSKRQFAAFASRVQPSFAPKHNGSVVAKHFVGRMKSQLGLSWSWNSGYPYNDPNLPGEMQRKTGIYSDLSLSWSYLPRPNVIIHAACSNVLGRSNVFGYRYAAQPDETGSYASLPVGQGARRFAFIGLFITLSKDKNANQLNNL</sequence>
<feature type="signal peptide" evidence="4">
    <location>
        <begin position="1"/>
        <end position="18"/>
    </location>
</feature>
<keyword evidence="3" id="KW-0998">Cell outer membrane</keyword>
<feature type="chain" id="PRO_5045236554" evidence="4">
    <location>
        <begin position="19"/>
        <end position="721"/>
    </location>
</feature>
<protein>
    <submittedName>
        <fullName evidence="5">TonB-dependent receptor</fullName>
    </submittedName>
</protein>
<keyword evidence="2" id="KW-0472">Membrane</keyword>
<evidence type="ECO:0000313" key="5">
    <source>
        <dbReference type="EMBL" id="GGM98647.1"/>
    </source>
</evidence>
<dbReference type="InterPro" id="IPR008969">
    <property type="entry name" value="CarboxyPept-like_regulatory"/>
</dbReference>
<dbReference type="Pfam" id="PF13715">
    <property type="entry name" value="CarbopepD_reg_2"/>
    <property type="match status" value="1"/>
</dbReference>